<dbReference type="SUPFAM" id="SSF88946">
    <property type="entry name" value="Sigma2 domain of RNA polymerase sigma factors"/>
    <property type="match status" value="1"/>
</dbReference>
<feature type="domain" description="RNA polymerase sigma-70 region 2" evidence="6">
    <location>
        <begin position="35"/>
        <end position="100"/>
    </location>
</feature>
<keyword evidence="9" id="KW-1185">Reference proteome</keyword>
<keyword evidence="4" id="KW-0238">DNA-binding</keyword>
<evidence type="ECO:0000259" key="7">
    <source>
        <dbReference type="Pfam" id="PF08281"/>
    </source>
</evidence>
<dbReference type="InterPro" id="IPR039425">
    <property type="entry name" value="RNA_pol_sigma-70-like"/>
</dbReference>
<organism evidence="8 9">
    <name type="scientific">Sandaracinus amylolyticus</name>
    <dbReference type="NCBI Taxonomy" id="927083"/>
    <lineage>
        <taxon>Bacteria</taxon>
        <taxon>Pseudomonadati</taxon>
        <taxon>Myxococcota</taxon>
        <taxon>Polyangia</taxon>
        <taxon>Polyangiales</taxon>
        <taxon>Sandaracinaceae</taxon>
        <taxon>Sandaracinus</taxon>
    </lineage>
</organism>
<dbReference type="Pfam" id="PF04542">
    <property type="entry name" value="Sigma70_r2"/>
    <property type="match status" value="1"/>
</dbReference>
<evidence type="ECO:0000259" key="6">
    <source>
        <dbReference type="Pfam" id="PF04542"/>
    </source>
</evidence>
<dbReference type="InterPro" id="IPR013325">
    <property type="entry name" value="RNA_pol_sigma_r2"/>
</dbReference>
<evidence type="ECO:0000313" key="9">
    <source>
        <dbReference type="Proteomes" id="UP000034883"/>
    </source>
</evidence>
<reference evidence="8 9" key="1">
    <citation type="submission" date="2015-03" db="EMBL/GenBank/DDBJ databases">
        <title>Genome assembly of Sandaracinus amylolyticus DSM 53668.</title>
        <authorList>
            <person name="Sharma G."/>
            <person name="Subramanian S."/>
        </authorList>
    </citation>
    <scope>NUCLEOTIDE SEQUENCE [LARGE SCALE GENOMIC DNA]</scope>
    <source>
        <strain evidence="8 9">DSM 53668</strain>
    </source>
</reference>
<keyword evidence="3" id="KW-0731">Sigma factor</keyword>
<name>A0A0F6YNK1_9BACT</name>
<feature type="domain" description="RNA polymerase sigma factor 70 region 4 type 2" evidence="7">
    <location>
        <begin position="129"/>
        <end position="181"/>
    </location>
</feature>
<dbReference type="STRING" id="927083.DB32_007684"/>
<evidence type="ECO:0000256" key="2">
    <source>
        <dbReference type="ARBA" id="ARBA00023015"/>
    </source>
</evidence>
<dbReference type="InterPro" id="IPR036388">
    <property type="entry name" value="WH-like_DNA-bd_sf"/>
</dbReference>
<keyword evidence="5" id="KW-0804">Transcription</keyword>
<dbReference type="KEGG" id="samy:DB32_007684"/>
<evidence type="ECO:0000256" key="3">
    <source>
        <dbReference type="ARBA" id="ARBA00023082"/>
    </source>
</evidence>
<dbReference type="Gene3D" id="1.10.10.10">
    <property type="entry name" value="Winged helix-like DNA-binding domain superfamily/Winged helix DNA-binding domain"/>
    <property type="match status" value="1"/>
</dbReference>
<protein>
    <submittedName>
        <fullName evidence="8">RNA polymerase sigma-70 factor, ECF subfamily</fullName>
    </submittedName>
</protein>
<accession>A0A0F6YNK1</accession>
<evidence type="ECO:0000256" key="4">
    <source>
        <dbReference type="ARBA" id="ARBA00023125"/>
    </source>
</evidence>
<keyword evidence="2" id="KW-0805">Transcription regulation</keyword>
<evidence type="ECO:0000256" key="5">
    <source>
        <dbReference type="ARBA" id="ARBA00023163"/>
    </source>
</evidence>
<dbReference type="InterPro" id="IPR007627">
    <property type="entry name" value="RNA_pol_sigma70_r2"/>
</dbReference>
<dbReference type="SUPFAM" id="SSF88659">
    <property type="entry name" value="Sigma3 and sigma4 domains of RNA polymerase sigma factors"/>
    <property type="match status" value="1"/>
</dbReference>
<dbReference type="InterPro" id="IPR013249">
    <property type="entry name" value="RNA_pol_sigma70_r4_t2"/>
</dbReference>
<dbReference type="Pfam" id="PF08281">
    <property type="entry name" value="Sigma70_r4_2"/>
    <property type="match status" value="1"/>
</dbReference>
<evidence type="ECO:0000256" key="1">
    <source>
        <dbReference type="ARBA" id="ARBA00010641"/>
    </source>
</evidence>
<gene>
    <name evidence="8" type="ORF">DB32_007684</name>
</gene>
<dbReference type="PANTHER" id="PTHR43133:SF8">
    <property type="entry name" value="RNA POLYMERASE SIGMA FACTOR HI_1459-RELATED"/>
    <property type="match status" value="1"/>
</dbReference>
<dbReference type="Proteomes" id="UP000034883">
    <property type="component" value="Chromosome"/>
</dbReference>
<proteinExistence type="inferred from homology"/>
<dbReference type="NCBIfam" id="TIGR02937">
    <property type="entry name" value="sigma70-ECF"/>
    <property type="match status" value="1"/>
</dbReference>
<dbReference type="AlphaFoldDB" id="A0A0F6YNK1"/>
<comment type="similarity">
    <text evidence="1">Belongs to the sigma-70 factor family. ECF subfamily.</text>
</comment>
<dbReference type="PANTHER" id="PTHR43133">
    <property type="entry name" value="RNA POLYMERASE ECF-TYPE SIGMA FACTO"/>
    <property type="match status" value="1"/>
</dbReference>
<dbReference type="EMBL" id="CP011125">
    <property type="protein sequence ID" value="AKF10535.1"/>
    <property type="molecule type" value="Genomic_DNA"/>
</dbReference>
<dbReference type="GO" id="GO:0016987">
    <property type="term" value="F:sigma factor activity"/>
    <property type="evidence" value="ECO:0007669"/>
    <property type="project" value="UniProtKB-KW"/>
</dbReference>
<sequence length="190" mass="21346">MTWAMPQTNPDPIEDPIERSIRAGAFRDAIALCARMHGAPLGRLCMAMLGSQAEAEECVQEVLLAAHDAFPSYRGEGTVRAFLFGIARRMCARRLEMRGRRERRLRLVHDADAPSSDPEGLLEARREAEKVRDALERLKPSERDAVVMRYQGGLEYREIAAACGIDEPAARKRVSRGLARMKELLSEVER</sequence>
<dbReference type="GO" id="GO:0006352">
    <property type="term" value="P:DNA-templated transcription initiation"/>
    <property type="evidence" value="ECO:0007669"/>
    <property type="project" value="InterPro"/>
</dbReference>
<dbReference type="GO" id="GO:0003677">
    <property type="term" value="F:DNA binding"/>
    <property type="evidence" value="ECO:0007669"/>
    <property type="project" value="UniProtKB-KW"/>
</dbReference>
<dbReference type="CDD" id="cd06171">
    <property type="entry name" value="Sigma70_r4"/>
    <property type="match status" value="1"/>
</dbReference>
<dbReference type="InterPro" id="IPR014284">
    <property type="entry name" value="RNA_pol_sigma-70_dom"/>
</dbReference>
<evidence type="ECO:0000313" key="8">
    <source>
        <dbReference type="EMBL" id="AKF10535.1"/>
    </source>
</evidence>
<dbReference type="InterPro" id="IPR013324">
    <property type="entry name" value="RNA_pol_sigma_r3/r4-like"/>
</dbReference>
<dbReference type="Gene3D" id="1.10.1740.10">
    <property type="match status" value="1"/>
</dbReference>